<dbReference type="Pfam" id="PF02915">
    <property type="entry name" value="Rubrerythrin"/>
    <property type="match status" value="1"/>
</dbReference>
<comment type="caution">
    <text evidence="2">The sequence shown here is derived from an EMBL/GenBank/DDBJ whole genome shotgun (WGS) entry which is preliminary data.</text>
</comment>
<evidence type="ECO:0000259" key="1">
    <source>
        <dbReference type="Pfam" id="PF02915"/>
    </source>
</evidence>
<name>A0A4Z0R8V7_9FIRM</name>
<dbReference type="PANTHER" id="PTHR33531:SF7">
    <property type="entry name" value="HYPOTHETICAL MEMBRANE PROTEIN, CONSERVED"/>
    <property type="match status" value="1"/>
</dbReference>
<dbReference type="InterPro" id="IPR003251">
    <property type="entry name" value="Rr_diiron-bd_dom"/>
</dbReference>
<dbReference type="SUPFAM" id="SSF47240">
    <property type="entry name" value="Ferritin-like"/>
    <property type="match status" value="1"/>
</dbReference>
<dbReference type="OrthoDB" id="271558at2"/>
<gene>
    <name evidence="2" type="ORF">E4K67_11045</name>
</gene>
<sequence>MDDLDVLRQAILNEVEGMAFYDLAAERTSNPEVKEALIFLKDQEADHEKWLKNLFERLLQKKTFEDEFVSWLDIQHKNQTEREKKGKSPELFAKAKEQFEDGKLFQTATMDLAVFKVGTLMEQAAIDFYSQAAEKAISPEAKALYERLVKWEKVHLNTLNEIHETLTHHWLENYEFFYSHDM</sequence>
<feature type="domain" description="Rubrerythrin diiron-binding" evidence="1">
    <location>
        <begin position="5"/>
        <end position="161"/>
    </location>
</feature>
<evidence type="ECO:0000313" key="3">
    <source>
        <dbReference type="Proteomes" id="UP000298460"/>
    </source>
</evidence>
<dbReference type="EMBL" id="SPQQ01000003">
    <property type="protein sequence ID" value="TGE38467.1"/>
    <property type="molecule type" value="Genomic_DNA"/>
</dbReference>
<dbReference type="InterPro" id="IPR009078">
    <property type="entry name" value="Ferritin-like_SF"/>
</dbReference>
<dbReference type="GO" id="GO:0046872">
    <property type="term" value="F:metal ion binding"/>
    <property type="evidence" value="ECO:0007669"/>
    <property type="project" value="InterPro"/>
</dbReference>
<dbReference type="CDD" id="cd01045">
    <property type="entry name" value="Ferritin_like_AB"/>
    <property type="match status" value="1"/>
</dbReference>
<keyword evidence="3" id="KW-1185">Reference proteome</keyword>
<dbReference type="GO" id="GO:0016491">
    <property type="term" value="F:oxidoreductase activity"/>
    <property type="evidence" value="ECO:0007669"/>
    <property type="project" value="InterPro"/>
</dbReference>
<evidence type="ECO:0000313" key="2">
    <source>
        <dbReference type="EMBL" id="TGE38467.1"/>
    </source>
</evidence>
<dbReference type="PANTHER" id="PTHR33531">
    <property type="entry name" value="RUBRERYTHRIN SUBFAMILY"/>
    <property type="match status" value="1"/>
</dbReference>
<reference evidence="2 3" key="1">
    <citation type="submission" date="2019-03" db="EMBL/GenBank/DDBJ databases">
        <title>Draft Genome Sequence of Desulfosporosinus fructosivorans Strain 63.6F, Isolated from Marine Sediment in the Baltic Sea.</title>
        <authorList>
            <person name="Hausmann B."/>
            <person name="Vandieken V."/>
            <person name="Pjevac P."/>
            <person name="Schreck K."/>
            <person name="Herbold C.W."/>
            <person name="Loy A."/>
        </authorList>
    </citation>
    <scope>NUCLEOTIDE SEQUENCE [LARGE SCALE GENOMIC DNA]</scope>
    <source>
        <strain evidence="2 3">63.6F</strain>
    </source>
</reference>
<proteinExistence type="predicted"/>
<protein>
    <recommendedName>
        <fullName evidence="1">Rubrerythrin diiron-binding domain-containing protein</fullName>
    </recommendedName>
</protein>
<organism evidence="2 3">
    <name type="scientific">Desulfosporosinus fructosivorans</name>
    <dbReference type="NCBI Taxonomy" id="2018669"/>
    <lineage>
        <taxon>Bacteria</taxon>
        <taxon>Bacillati</taxon>
        <taxon>Bacillota</taxon>
        <taxon>Clostridia</taxon>
        <taxon>Eubacteriales</taxon>
        <taxon>Desulfitobacteriaceae</taxon>
        <taxon>Desulfosporosinus</taxon>
    </lineage>
</organism>
<dbReference type="RefSeq" id="WP_135546549.1">
    <property type="nucleotide sequence ID" value="NZ_SPQQ01000003.1"/>
</dbReference>
<dbReference type="AlphaFoldDB" id="A0A4Z0R8V7"/>
<dbReference type="Gene3D" id="1.20.5.420">
    <property type="entry name" value="Immunoglobulin FC, subunit C"/>
    <property type="match status" value="2"/>
</dbReference>
<accession>A0A4Z0R8V7</accession>
<dbReference type="Proteomes" id="UP000298460">
    <property type="component" value="Unassembled WGS sequence"/>
</dbReference>